<keyword evidence="2 3" id="KW-0694">RNA-binding</keyword>
<dbReference type="CDD" id="cd12362">
    <property type="entry name" value="RRM3_CELF1-6"/>
    <property type="match status" value="1"/>
</dbReference>
<feature type="domain" description="RRM" evidence="6">
    <location>
        <begin position="114"/>
        <end position="234"/>
    </location>
</feature>
<feature type="domain" description="RRM" evidence="6">
    <location>
        <begin position="515"/>
        <end position="593"/>
    </location>
</feature>
<dbReference type="FunFam" id="3.30.70.330:FF:000383">
    <property type="entry name" value="Sex lethal, isoform D"/>
    <property type="match status" value="1"/>
</dbReference>
<gene>
    <name evidence="7" type="ORF">TrVE_jg11189</name>
</gene>
<dbReference type="AlphaFoldDB" id="A0A9W7B4X6"/>
<organism evidence="7 8">
    <name type="scientific">Triparma verrucosa</name>
    <dbReference type="NCBI Taxonomy" id="1606542"/>
    <lineage>
        <taxon>Eukaryota</taxon>
        <taxon>Sar</taxon>
        <taxon>Stramenopiles</taxon>
        <taxon>Ochrophyta</taxon>
        <taxon>Bolidophyceae</taxon>
        <taxon>Parmales</taxon>
        <taxon>Triparmaceae</taxon>
        <taxon>Triparma</taxon>
    </lineage>
</organism>
<dbReference type="Gene3D" id="3.30.70.330">
    <property type="match status" value="3"/>
</dbReference>
<dbReference type="PROSITE" id="PS50102">
    <property type="entry name" value="RRM"/>
    <property type="match status" value="3"/>
</dbReference>
<feature type="region of interest" description="Disordered" evidence="5">
    <location>
        <begin position="403"/>
        <end position="512"/>
    </location>
</feature>
<evidence type="ECO:0000313" key="7">
    <source>
        <dbReference type="EMBL" id="GMH84134.1"/>
    </source>
</evidence>
<feature type="compositionally biased region" description="Basic residues" evidence="5">
    <location>
        <begin position="14"/>
        <end position="29"/>
    </location>
</feature>
<feature type="domain" description="RRM" evidence="6">
    <location>
        <begin position="261"/>
        <end position="341"/>
    </location>
</feature>
<dbReference type="SMART" id="SM00360">
    <property type="entry name" value="RRM"/>
    <property type="match status" value="3"/>
</dbReference>
<feature type="coiled-coil region" evidence="4">
    <location>
        <begin position="229"/>
        <end position="263"/>
    </location>
</feature>
<dbReference type="GO" id="GO:0010629">
    <property type="term" value="P:negative regulation of gene expression"/>
    <property type="evidence" value="ECO:0007669"/>
    <property type="project" value="UniProtKB-ARBA"/>
</dbReference>
<dbReference type="InterPro" id="IPR012677">
    <property type="entry name" value="Nucleotide-bd_a/b_plait_sf"/>
</dbReference>
<evidence type="ECO:0000256" key="2">
    <source>
        <dbReference type="ARBA" id="ARBA00022884"/>
    </source>
</evidence>
<feature type="region of interest" description="Disordered" evidence="5">
    <location>
        <begin position="636"/>
        <end position="658"/>
    </location>
</feature>
<sequence>MYPAGPRSDQPQVHGKKRRSNRNRNKKSSKGGEASDFSESQGMNYGGMPQGLSLPPYMYEGGEPQFPYQDHVRPVVIQNRNRGMGADHHNQSSEVDQATTNDTEHCEWNAEEGYKLFIGQVPKDLIEEDIFPVFAQFGPILELQITREPLTSIKSIKYNKRLSKMGLVGEGKEGGQYQQLSRGYGFVTYINKEDSLRCKEELNNKFVFPSNAVCFSPSGLPTQRKPIQIREAIQNYAEMVAERREVARKKKEAEDTIDAETKLFIGMISKEVDEQGLRDIFGNFGDIKEVFVLRDKQGVSKGCAFLKFVDREAAAMSINTLHQAVIMEGMTKKLIVKYADPKKGNKRDQKNSVWKNEAAEMRAEIMHNASSDSLEEANLAAEFGNLSAEDDETNAALFSAYGYMPPSAEEQPPQPQQQPNWTPGEDFTPHSLAHASPPTSPLAHTQTAPANPYAPSWQPGGATPDAGQEQYSLLEAPSHSPGAAPTTAATATATSSSSATAGEGEPNKPKGPAGANLFIYHLPHEITDADLYTLFDPFGNVVSAKVYVDRYTGDSKGFGFVSYDTVDSAEIAIEAMNGFQIEQKRLKVQHKRTSNPPKERKEPKVQGPPEGYPPYKVQEYYSAGYAALPPAHYPGYAPPLGHPAPPPSAYDKGYDPYA</sequence>
<keyword evidence="8" id="KW-1185">Reference proteome</keyword>
<accession>A0A9W7B4X6</accession>
<evidence type="ECO:0000256" key="1">
    <source>
        <dbReference type="ARBA" id="ARBA00022737"/>
    </source>
</evidence>
<protein>
    <recommendedName>
        <fullName evidence="6">RRM domain-containing protein</fullName>
    </recommendedName>
</protein>
<evidence type="ECO:0000259" key="6">
    <source>
        <dbReference type="PROSITE" id="PS50102"/>
    </source>
</evidence>
<dbReference type="EMBL" id="BRXX01000033">
    <property type="protein sequence ID" value="GMH84134.1"/>
    <property type="molecule type" value="Genomic_DNA"/>
</dbReference>
<dbReference type="InterPro" id="IPR035979">
    <property type="entry name" value="RBD_domain_sf"/>
</dbReference>
<evidence type="ECO:0000256" key="5">
    <source>
        <dbReference type="SAM" id="MobiDB-lite"/>
    </source>
</evidence>
<dbReference type="Pfam" id="PF00076">
    <property type="entry name" value="RRM_1"/>
    <property type="match status" value="3"/>
</dbReference>
<keyword evidence="4" id="KW-0175">Coiled coil</keyword>
<feature type="region of interest" description="Disordered" evidence="5">
    <location>
        <begin position="588"/>
        <end position="614"/>
    </location>
</feature>
<evidence type="ECO:0000313" key="8">
    <source>
        <dbReference type="Proteomes" id="UP001165160"/>
    </source>
</evidence>
<name>A0A9W7B4X6_9STRA</name>
<feature type="region of interest" description="Disordered" evidence="5">
    <location>
        <begin position="1"/>
        <end position="49"/>
    </location>
</feature>
<keyword evidence="1" id="KW-0677">Repeat</keyword>
<dbReference type="InterPro" id="IPR000504">
    <property type="entry name" value="RRM_dom"/>
</dbReference>
<dbReference type="GO" id="GO:0003729">
    <property type="term" value="F:mRNA binding"/>
    <property type="evidence" value="ECO:0007669"/>
    <property type="project" value="UniProtKB-ARBA"/>
</dbReference>
<dbReference type="Proteomes" id="UP001165160">
    <property type="component" value="Unassembled WGS sequence"/>
</dbReference>
<reference evidence="8" key="1">
    <citation type="journal article" date="2023" name="Commun. Biol.">
        <title>Genome analysis of Parmales, the sister group of diatoms, reveals the evolutionary specialization of diatoms from phago-mixotrophs to photoautotrophs.</title>
        <authorList>
            <person name="Ban H."/>
            <person name="Sato S."/>
            <person name="Yoshikawa S."/>
            <person name="Yamada K."/>
            <person name="Nakamura Y."/>
            <person name="Ichinomiya M."/>
            <person name="Sato N."/>
            <person name="Blanc-Mathieu R."/>
            <person name="Endo H."/>
            <person name="Kuwata A."/>
            <person name="Ogata H."/>
        </authorList>
    </citation>
    <scope>NUCLEOTIDE SEQUENCE [LARGE SCALE GENOMIC DNA]</scope>
    <source>
        <strain evidence="8">NIES 3699</strain>
    </source>
</reference>
<dbReference type="PANTHER" id="PTHR24012">
    <property type="entry name" value="RNA BINDING PROTEIN"/>
    <property type="match status" value="1"/>
</dbReference>
<proteinExistence type="predicted"/>
<feature type="compositionally biased region" description="Low complexity" evidence="5">
    <location>
        <begin position="476"/>
        <end position="501"/>
    </location>
</feature>
<evidence type="ECO:0000256" key="4">
    <source>
        <dbReference type="SAM" id="Coils"/>
    </source>
</evidence>
<dbReference type="GO" id="GO:0009967">
    <property type="term" value="P:positive regulation of signal transduction"/>
    <property type="evidence" value="ECO:0007669"/>
    <property type="project" value="UniProtKB-ARBA"/>
</dbReference>
<dbReference type="GO" id="GO:0005737">
    <property type="term" value="C:cytoplasm"/>
    <property type="evidence" value="ECO:0007669"/>
    <property type="project" value="UniProtKB-ARBA"/>
</dbReference>
<dbReference type="SUPFAM" id="SSF54928">
    <property type="entry name" value="RNA-binding domain, RBD"/>
    <property type="match status" value="3"/>
</dbReference>
<feature type="compositionally biased region" description="Pro residues" evidence="5">
    <location>
        <begin position="636"/>
        <end position="648"/>
    </location>
</feature>
<evidence type="ECO:0000256" key="3">
    <source>
        <dbReference type="PROSITE-ProRule" id="PRU00176"/>
    </source>
</evidence>
<comment type="caution">
    <text evidence="7">The sequence shown here is derived from an EMBL/GenBank/DDBJ whole genome shotgun (WGS) entry which is preliminary data.</text>
</comment>